<keyword evidence="6" id="KW-0472">Membrane</keyword>
<dbReference type="EC" id="3.4.21.89" evidence="3 6"/>
<dbReference type="PANTHER" id="PTHR43390">
    <property type="entry name" value="SIGNAL PEPTIDASE I"/>
    <property type="match status" value="1"/>
</dbReference>
<dbReference type="GO" id="GO:0006465">
    <property type="term" value="P:signal peptide processing"/>
    <property type="evidence" value="ECO:0007669"/>
    <property type="project" value="InterPro"/>
</dbReference>
<comment type="caution">
    <text evidence="8">The sequence shown here is derived from an EMBL/GenBank/DDBJ whole genome shotgun (WGS) entry which is preliminary data.</text>
</comment>
<dbReference type="PROSITE" id="PS00761">
    <property type="entry name" value="SPASE_I_3"/>
    <property type="match status" value="1"/>
</dbReference>
<evidence type="ECO:0000256" key="5">
    <source>
        <dbReference type="PIRSR" id="PIRSR600223-1"/>
    </source>
</evidence>
<comment type="catalytic activity">
    <reaction evidence="1 6">
        <text>Cleavage of hydrophobic, N-terminal signal or leader sequences from secreted and periplasmic proteins.</text>
        <dbReference type="EC" id="3.4.21.89"/>
    </reaction>
</comment>
<dbReference type="InterPro" id="IPR000223">
    <property type="entry name" value="Pept_S26A_signal_pept_1"/>
</dbReference>
<gene>
    <name evidence="8" type="ORF">A3G49_01320</name>
</gene>
<organism evidence="8 9">
    <name type="scientific">Candidatus Sungbacteria bacterium RIFCSPLOWO2_12_FULL_41_11</name>
    <dbReference type="NCBI Taxonomy" id="1802286"/>
    <lineage>
        <taxon>Bacteria</taxon>
        <taxon>Candidatus Sungiibacteriota</taxon>
    </lineage>
</organism>
<accession>A0A1G2LP22</accession>
<dbReference type="Pfam" id="PF10502">
    <property type="entry name" value="Peptidase_S26"/>
    <property type="match status" value="1"/>
</dbReference>
<dbReference type="GO" id="GO:0004252">
    <property type="term" value="F:serine-type endopeptidase activity"/>
    <property type="evidence" value="ECO:0007669"/>
    <property type="project" value="InterPro"/>
</dbReference>
<evidence type="ECO:0000256" key="2">
    <source>
        <dbReference type="ARBA" id="ARBA00009370"/>
    </source>
</evidence>
<feature type="active site" evidence="5">
    <location>
        <position position="54"/>
    </location>
</feature>
<dbReference type="EMBL" id="MHQY01000031">
    <property type="protein sequence ID" value="OHA13274.1"/>
    <property type="molecule type" value="Genomic_DNA"/>
</dbReference>
<dbReference type="Gene3D" id="2.10.109.10">
    <property type="entry name" value="Umud Fragment, subunit A"/>
    <property type="match status" value="1"/>
</dbReference>
<name>A0A1G2LP22_9BACT</name>
<protein>
    <recommendedName>
        <fullName evidence="3 6">Signal peptidase I</fullName>
        <ecNumber evidence="3 6">3.4.21.89</ecNumber>
    </recommendedName>
</protein>
<dbReference type="Proteomes" id="UP000177171">
    <property type="component" value="Unassembled WGS sequence"/>
</dbReference>
<dbReference type="InterPro" id="IPR019757">
    <property type="entry name" value="Pept_S26A_signal_pept_1_Lys-AS"/>
</dbReference>
<dbReference type="GO" id="GO:0009003">
    <property type="term" value="F:signal peptidase activity"/>
    <property type="evidence" value="ECO:0007669"/>
    <property type="project" value="UniProtKB-EC"/>
</dbReference>
<comment type="subcellular location">
    <subcellularLocation>
        <location evidence="6">Membrane</location>
        <topology evidence="6">Single-pass type II membrane protein</topology>
    </subcellularLocation>
</comment>
<dbReference type="GO" id="GO:0016020">
    <property type="term" value="C:membrane"/>
    <property type="evidence" value="ECO:0007669"/>
    <property type="project" value="UniProtKB-SubCell"/>
</dbReference>
<feature type="active site" evidence="5">
    <location>
        <position position="97"/>
    </location>
</feature>
<sequence>MAEENKVLSEEKPKEKTTAWREIWEFGKVILLALVIALPIRYFIAQPFIVKGQSMEPSFEDREYLVIDELTYQFREPQRGEVVVFRYPNNPKEFFIKRIIGMPGETIVIKNGQILIKSGSEANEPFFLQEDYLPSDLKTFPEKEYVLDKVQYLVLGDNRRNSSDSRSWGPLDKKFITGRAFFRAWPPSKFGLIPEPVY</sequence>
<dbReference type="InterPro" id="IPR019533">
    <property type="entry name" value="Peptidase_S26"/>
</dbReference>
<keyword evidence="4 6" id="KW-0378">Hydrolase</keyword>
<dbReference type="PANTHER" id="PTHR43390:SF1">
    <property type="entry name" value="CHLOROPLAST PROCESSING PEPTIDASE"/>
    <property type="match status" value="1"/>
</dbReference>
<keyword evidence="6" id="KW-1133">Transmembrane helix</keyword>
<dbReference type="PRINTS" id="PR00727">
    <property type="entry name" value="LEADERPTASE"/>
</dbReference>
<dbReference type="SUPFAM" id="SSF51306">
    <property type="entry name" value="LexA/Signal peptidase"/>
    <property type="match status" value="1"/>
</dbReference>
<reference evidence="8 9" key="1">
    <citation type="journal article" date="2016" name="Nat. Commun.">
        <title>Thousands of microbial genomes shed light on interconnected biogeochemical processes in an aquifer system.</title>
        <authorList>
            <person name="Anantharaman K."/>
            <person name="Brown C.T."/>
            <person name="Hug L.A."/>
            <person name="Sharon I."/>
            <person name="Castelle C.J."/>
            <person name="Probst A.J."/>
            <person name="Thomas B.C."/>
            <person name="Singh A."/>
            <person name="Wilkins M.J."/>
            <person name="Karaoz U."/>
            <person name="Brodie E.L."/>
            <person name="Williams K.H."/>
            <person name="Hubbard S.S."/>
            <person name="Banfield J.F."/>
        </authorList>
    </citation>
    <scope>NUCLEOTIDE SEQUENCE [LARGE SCALE GENOMIC DNA]</scope>
</reference>
<dbReference type="CDD" id="cd06530">
    <property type="entry name" value="S26_SPase_I"/>
    <property type="match status" value="1"/>
</dbReference>
<keyword evidence="6" id="KW-0645">Protease</keyword>
<dbReference type="PROSITE" id="PS00760">
    <property type="entry name" value="SPASE_I_2"/>
    <property type="match status" value="1"/>
</dbReference>
<feature type="domain" description="Peptidase S26" evidence="7">
    <location>
        <begin position="24"/>
        <end position="185"/>
    </location>
</feature>
<dbReference type="InterPro" id="IPR036286">
    <property type="entry name" value="LexA/Signal_pep-like_sf"/>
</dbReference>
<evidence type="ECO:0000313" key="8">
    <source>
        <dbReference type="EMBL" id="OHA13274.1"/>
    </source>
</evidence>
<dbReference type="AlphaFoldDB" id="A0A1G2LP22"/>
<evidence type="ECO:0000259" key="7">
    <source>
        <dbReference type="Pfam" id="PF10502"/>
    </source>
</evidence>
<proteinExistence type="inferred from homology"/>
<evidence type="ECO:0000256" key="6">
    <source>
        <dbReference type="RuleBase" id="RU362042"/>
    </source>
</evidence>
<feature type="transmembrane region" description="Helical" evidence="6">
    <location>
        <begin position="26"/>
        <end position="44"/>
    </location>
</feature>
<evidence type="ECO:0000256" key="1">
    <source>
        <dbReference type="ARBA" id="ARBA00000677"/>
    </source>
</evidence>
<evidence type="ECO:0000256" key="4">
    <source>
        <dbReference type="ARBA" id="ARBA00022801"/>
    </source>
</evidence>
<dbReference type="NCBIfam" id="TIGR02227">
    <property type="entry name" value="sigpep_I_bact"/>
    <property type="match status" value="1"/>
</dbReference>
<comment type="similarity">
    <text evidence="2 6">Belongs to the peptidase S26 family.</text>
</comment>
<evidence type="ECO:0000256" key="3">
    <source>
        <dbReference type="ARBA" id="ARBA00013208"/>
    </source>
</evidence>
<dbReference type="InterPro" id="IPR019758">
    <property type="entry name" value="Pept_S26A_signal_pept_1_CS"/>
</dbReference>
<keyword evidence="6" id="KW-0812">Transmembrane</keyword>
<evidence type="ECO:0000313" key="9">
    <source>
        <dbReference type="Proteomes" id="UP000177171"/>
    </source>
</evidence>